<feature type="non-terminal residue" evidence="2">
    <location>
        <position position="98"/>
    </location>
</feature>
<feature type="region of interest" description="Disordered" evidence="1">
    <location>
        <begin position="41"/>
        <end position="70"/>
    </location>
</feature>
<name>A0ABQ7GB46_DUNSA</name>
<dbReference type="Proteomes" id="UP000815325">
    <property type="component" value="Unassembled WGS sequence"/>
</dbReference>
<keyword evidence="3" id="KW-1185">Reference proteome</keyword>
<evidence type="ECO:0000313" key="3">
    <source>
        <dbReference type="Proteomes" id="UP000815325"/>
    </source>
</evidence>
<evidence type="ECO:0000313" key="2">
    <source>
        <dbReference type="EMBL" id="KAF5831830.1"/>
    </source>
</evidence>
<dbReference type="EMBL" id="MU069918">
    <property type="protein sequence ID" value="KAF5831830.1"/>
    <property type="molecule type" value="Genomic_DNA"/>
</dbReference>
<sequence>MFSPVFVDIPRSVLLPKPCFHKCGFHSSHCASNAHQIQHQCGTPEAKQRQQRRQQQRQTQAWRFPSPRPSHCLLDQQRGPPCSRLPWFSHHPCQGPTR</sequence>
<reference evidence="2" key="1">
    <citation type="submission" date="2017-08" db="EMBL/GenBank/DDBJ databases">
        <authorList>
            <person name="Polle J.E."/>
            <person name="Barry K."/>
            <person name="Cushman J."/>
            <person name="Schmutz J."/>
            <person name="Tran D."/>
            <person name="Hathwaick L.T."/>
            <person name="Yim W.C."/>
            <person name="Jenkins J."/>
            <person name="Mckie-Krisberg Z.M."/>
            <person name="Prochnik S."/>
            <person name="Lindquist E."/>
            <person name="Dockter R.B."/>
            <person name="Adam C."/>
            <person name="Molina H."/>
            <person name="Bunkerborg J."/>
            <person name="Jin E."/>
            <person name="Buchheim M."/>
            <person name="Magnuson J."/>
        </authorList>
    </citation>
    <scope>NUCLEOTIDE SEQUENCE</scope>
    <source>
        <strain evidence="2">CCAP 19/18</strain>
    </source>
</reference>
<comment type="caution">
    <text evidence="2">The sequence shown here is derived from an EMBL/GenBank/DDBJ whole genome shotgun (WGS) entry which is preliminary data.</text>
</comment>
<accession>A0ABQ7GB46</accession>
<organism evidence="2 3">
    <name type="scientific">Dunaliella salina</name>
    <name type="common">Green alga</name>
    <name type="synonym">Protococcus salinus</name>
    <dbReference type="NCBI Taxonomy" id="3046"/>
    <lineage>
        <taxon>Eukaryota</taxon>
        <taxon>Viridiplantae</taxon>
        <taxon>Chlorophyta</taxon>
        <taxon>core chlorophytes</taxon>
        <taxon>Chlorophyceae</taxon>
        <taxon>CS clade</taxon>
        <taxon>Chlamydomonadales</taxon>
        <taxon>Dunaliellaceae</taxon>
        <taxon>Dunaliella</taxon>
    </lineage>
</organism>
<evidence type="ECO:0008006" key="4">
    <source>
        <dbReference type="Google" id="ProtNLM"/>
    </source>
</evidence>
<protein>
    <recommendedName>
        <fullName evidence="4">Encoded protein</fullName>
    </recommendedName>
</protein>
<proteinExistence type="predicted"/>
<evidence type="ECO:0000256" key="1">
    <source>
        <dbReference type="SAM" id="MobiDB-lite"/>
    </source>
</evidence>
<gene>
    <name evidence="2" type="ORF">DUNSADRAFT_12544</name>
</gene>